<keyword evidence="2" id="KW-1185">Reference proteome</keyword>
<accession>A0A4Y7PN34</accession>
<proteinExistence type="predicted"/>
<protein>
    <recommendedName>
        <fullName evidence="3">F-box domain-containing protein</fullName>
    </recommendedName>
</protein>
<organism evidence="1 2">
    <name type="scientific">Rickenella mellea</name>
    <dbReference type="NCBI Taxonomy" id="50990"/>
    <lineage>
        <taxon>Eukaryota</taxon>
        <taxon>Fungi</taxon>
        <taxon>Dikarya</taxon>
        <taxon>Basidiomycota</taxon>
        <taxon>Agaricomycotina</taxon>
        <taxon>Agaricomycetes</taxon>
        <taxon>Hymenochaetales</taxon>
        <taxon>Rickenellaceae</taxon>
        <taxon>Rickenella</taxon>
    </lineage>
</organism>
<gene>
    <name evidence="1" type="ORF">BD410DRAFT_795172</name>
</gene>
<dbReference type="VEuPathDB" id="FungiDB:BD410DRAFT_795172"/>
<evidence type="ECO:0000313" key="2">
    <source>
        <dbReference type="Proteomes" id="UP000294933"/>
    </source>
</evidence>
<name>A0A4Y7PN34_9AGAM</name>
<dbReference type="InterPro" id="IPR032675">
    <property type="entry name" value="LRR_dom_sf"/>
</dbReference>
<evidence type="ECO:0000313" key="1">
    <source>
        <dbReference type="EMBL" id="TDL16605.1"/>
    </source>
</evidence>
<dbReference type="SUPFAM" id="SSF52047">
    <property type="entry name" value="RNI-like"/>
    <property type="match status" value="1"/>
</dbReference>
<dbReference type="Gene3D" id="3.80.10.10">
    <property type="entry name" value="Ribonuclease Inhibitor"/>
    <property type="match status" value="1"/>
</dbReference>
<reference evidence="1 2" key="1">
    <citation type="submission" date="2018-06" db="EMBL/GenBank/DDBJ databases">
        <title>A transcriptomic atlas of mushroom development highlights an independent origin of complex multicellularity.</title>
        <authorList>
            <consortium name="DOE Joint Genome Institute"/>
            <person name="Krizsan K."/>
            <person name="Almasi E."/>
            <person name="Merenyi Z."/>
            <person name="Sahu N."/>
            <person name="Viragh M."/>
            <person name="Koszo T."/>
            <person name="Mondo S."/>
            <person name="Kiss B."/>
            <person name="Balint B."/>
            <person name="Kues U."/>
            <person name="Barry K."/>
            <person name="Hegedus J.C."/>
            <person name="Henrissat B."/>
            <person name="Johnson J."/>
            <person name="Lipzen A."/>
            <person name="Ohm R."/>
            <person name="Nagy I."/>
            <person name="Pangilinan J."/>
            <person name="Yan J."/>
            <person name="Xiong Y."/>
            <person name="Grigoriev I.V."/>
            <person name="Hibbett D.S."/>
            <person name="Nagy L.G."/>
        </authorList>
    </citation>
    <scope>NUCLEOTIDE SEQUENCE [LARGE SCALE GENOMIC DNA]</scope>
    <source>
        <strain evidence="1 2">SZMC22713</strain>
    </source>
</reference>
<dbReference type="EMBL" id="ML170239">
    <property type="protein sequence ID" value="TDL16605.1"/>
    <property type="molecule type" value="Genomic_DNA"/>
</dbReference>
<dbReference type="OrthoDB" id="2269034at2759"/>
<sequence length="402" mass="45890">MAETRQRVQVQATDGLQVSDGQSALDPTEKGSAAIHSLAPETLAEIFQHCLPIDPVRFCSRWRNLFISLPYLWSRFAIVYEDLSGMDSKKVLEATKLWISRSGSLPLSICFRYLRSSSDAPCLPAILALIIPHSLRWKDIDFNTSAEFSSQILAPLQTAHLPHLVNFNSTLHGWENPAQIRPLHFKLSSAPRVQKFHHHRAVRVRIDFGGQVHYIKSLKIIFPAAIGGPGMSLGDLLSCLTHCPFLQELTFPITEIWTNGPHELQSIIEHSHLHQFKLTLSENIDPGFLFDVLRLPALRDLELSMQARDASYEDWPHLRKMLAHSHPPLQSLLLYCVQMNEITLIECLSYIPSLKSLSLRGTECTDILLVSFLRRRYYLRLVVEKESWRSWHPRKSTIPCQI</sequence>
<dbReference type="Proteomes" id="UP000294933">
    <property type="component" value="Unassembled WGS sequence"/>
</dbReference>
<evidence type="ECO:0008006" key="3">
    <source>
        <dbReference type="Google" id="ProtNLM"/>
    </source>
</evidence>
<dbReference type="AlphaFoldDB" id="A0A4Y7PN34"/>